<dbReference type="EMBL" id="LVVM01006019">
    <property type="protein sequence ID" value="OJA09091.1"/>
    <property type="molecule type" value="Genomic_DNA"/>
</dbReference>
<evidence type="ECO:0000313" key="1">
    <source>
        <dbReference type="EMBL" id="OJA09091.1"/>
    </source>
</evidence>
<dbReference type="STRING" id="180088.A0A1J8PMR2"/>
<protein>
    <submittedName>
        <fullName evidence="1">Uncharacterized protein</fullName>
    </submittedName>
</protein>
<reference evidence="1 2" key="1">
    <citation type="submission" date="2016-03" db="EMBL/GenBank/DDBJ databases">
        <title>Comparative genomics of the ectomycorrhizal sister species Rhizopogon vinicolor and Rhizopogon vesiculosus (Basidiomycota: Boletales) reveals a divergence of the mating type B locus.</title>
        <authorList>
            <person name="Mujic A.B."/>
            <person name="Kuo A."/>
            <person name="Tritt A."/>
            <person name="Lipzen A."/>
            <person name="Chen C."/>
            <person name="Johnson J."/>
            <person name="Sharma A."/>
            <person name="Barry K."/>
            <person name="Grigoriev I.V."/>
            <person name="Spatafora J.W."/>
        </authorList>
    </citation>
    <scope>NUCLEOTIDE SEQUENCE [LARGE SCALE GENOMIC DNA]</scope>
    <source>
        <strain evidence="1 2">AM-OR11-056</strain>
    </source>
</reference>
<gene>
    <name evidence="1" type="ORF">AZE42_12677</name>
</gene>
<name>A0A1J8PMR2_9AGAM</name>
<evidence type="ECO:0000313" key="2">
    <source>
        <dbReference type="Proteomes" id="UP000183567"/>
    </source>
</evidence>
<keyword evidence="2" id="KW-1185">Reference proteome</keyword>
<accession>A0A1J8PMR2</accession>
<feature type="non-terminal residue" evidence="1">
    <location>
        <position position="143"/>
    </location>
</feature>
<dbReference type="Proteomes" id="UP000183567">
    <property type="component" value="Unassembled WGS sequence"/>
</dbReference>
<sequence>MLASKAIGDGAYPNKSWSIATQATCALPDWHTLLTFSHLPILPPPMGTITTPSHGPRFQSPPKPIYLPPSAYITMPTMPDTPSPSYLTSTAPLTLLPMPPGIEDCAACIALASLSPGILKYDPVSSTTSFESQDVRFLITVGL</sequence>
<dbReference type="AlphaFoldDB" id="A0A1J8PMR2"/>
<comment type="caution">
    <text evidence="1">The sequence shown here is derived from an EMBL/GenBank/DDBJ whole genome shotgun (WGS) entry which is preliminary data.</text>
</comment>
<proteinExistence type="predicted"/>
<organism evidence="1 2">
    <name type="scientific">Rhizopogon vesiculosus</name>
    <dbReference type="NCBI Taxonomy" id="180088"/>
    <lineage>
        <taxon>Eukaryota</taxon>
        <taxon>Fungi</taxon>
        <taxon>Dikarya</taxon>
        <taxon>Basidiomycota</taxon>
        <taxon>Agaricomycotina</taxon>
        <taxon>Agaricomycetes</taxon>
        <taxon>Agaricomycetidae</taxon>
        <taxon>Boletales</taxon>
        <taxon>Suillineae</taxon>
        <taxon>Rhizopogonaceae</taxon>
        <taxon>Rhizopogon</taxon>
    </lineage>
</organism>